<proteinExistence type="predicted"/>
<feature type="region of interest" description="Disordered" evidence="1">
    <location>
        <begin position="1"/>
        <end position="28"/>
    </location>
</feature>
<dbReference type="OrthoDB" id="3748531at2"/>
<dbReference type="Proteomes" id="UP000198815">
    <property type="component" value="Unassembled WGS sequence"/>
</dbReference>
<name>A0A1H9S4E0_9ACTN</name>
<dbReference type="InterPro" id="IPR012551">
    <property type="entry name" value="DUF1707_SHOCT-like"/>
</dbReference>
<keyword evidence="2" id="KW-0812">Transmembrane</keyword>
<dbReference type="RefSeq" id="WP_091969321.1">
    <property type="nucleotide sequence ID" value="NZ_FOGZ01000011.1"/>
</dbReference>
<accession>A0A1H9S4E0</accession>
<evidence type="ECO:0000259" key="3">
    <source>
        <dbReference type="Pfam" id="PF08044"/>
    </source>
</evidence>
<feature type="compositionally biased region" description="Basic and acidic residues" evidence="1">
    <location>
        <begin position="13"/>
        <end position="28"/>
    </location>
</feature>
<feature type="region of interest" description="Disordered" evidence="1">
    <location>
        <begin position="69"/>
        <end position="97"/>
    </location>
</feature>
<keyword evidence="5" id="KW-1185">Reference proteome</keyword>
<evidence type="ECO:0000256" key="1">
    <source>
        <dbReference type="SAM" id="MobiDB-lite"/>
    </source>
</evidence>
<keyword evidence="2" id="KW-1133">Transmembrane helix</keyword>
<organism evidence="4 5">
    <name type="scientific">Propionibacterium cyclohexanicum</name>
    <dbReference type="NCBI Taxonomy" id="64702"/>
    <lineage>
        <taxon>Bacteria</taxon>
        <taxon>Bacillati</taxon>
        <taxon>Actinomycetota</taxon>
        <taxon>Actinomycetes</taxon>
        <taxon>Propionibacteriales</taxon>
        <taxon>Propionibacteriaceae</taxon>
        <taxon>Propionibacterium</taxon>
    </lineage>
</organism>
<feature type="domain" description="DUF1707" evidence="3">
    <location>
        <begin position="19"/>
        <end position="68"/>
    </location>
</feature>
<dbReference type="STRING" id="64702.SAMN05443377_11150"/>
<dbReference type="Pfam" id="PF08044">
    <property type="entry name" value="DUF1707"/>
    <property type="match status" value="1"/>
</dbReference>
<keyword evidence="2" id="KW-0472">Membrane</keyword>
<dbReference type="EMBL" id="FOGZ01000011">
    <property type="protein sequence ID" value="SER79892.1"/>
    <property type="molecule type" value="Genomic_DNA"/>
</dbReference>
<protein>
    <recommendedName>
        <fullName evidence="3">DUF1707 domain-containing protein</fullName>
    </recommendedName>
</protein>
<sequence>MSGLPIESNYSHEPTRPVTENERNELTRRVNEAYEKGELPLDSYQEIMDGLYSATTLGELVPLAQALPPRYRSTDPAGSGGHTDLAPGTVNTPVTRPDTSSRLVRAVFVSAAVVVLIVVAAIILGIVF</sequence>
<gene>
    <name evidence="4" type="ORF">SAMN05443377_11150</name>
</gene>
<evidence type="ECO:0000313" key="4">
    <source>
        <dbReference type="EMBL" id="SER79892.1"/>
    </source>
</evidence>
<evidence type="ECO:0000313" key="5">
    <source>
        <dbReference type="Proteomes" id="UP000198815"/>
    </source>
</evidence>
<dbReference type="AlphaFoldDB" id="A0A1H9S4E0"/>
<reference evidence="5" key="1">
    <citation type="submission" date="2016-10" db="EMBL/GenBank/DDBJ databases">
        <authorList>
            <person name="Varghese N."/>
            <person name="Submissions S."/>
        </authorList>
    </citation>
    <scope>NUCLEOTIDE SEQUENCE [LARGE SCALE GENOMIC DNA]</scope>
    <source>
        <strain evidence="5">DSM 16859</strain>
    </source>
</reference>
<feature type="transmembrane region" description="Helical" evidence="2">
    <location>
        <begin position="106"/>
        <end position="127"/>
    </location>
</feature>
<evidence type="ECO:0000256" key="2">
    <source>
        <dbReference type="SAM" id="Phobius"/>
    </source>
</evidence>